<accession>A0A1H5XS48</accession>
<proteinExistence type="predicted"/>
<feature type="non-terminal residue" evidence="1">
    <location>
        <position position="1"/>
    </location>
</feature>
<sequence>AVMFEHAGKYLWEVLKYMGIPVEEIDYNFPKGDYYPTENPFA</sequence>
<dbReference type="Proteomes" id="UP000236735">
    <property type="component" value="Unassembled WGS sequence"/>
</dbReference>
<protein>
    <submittedName>
        <fullName evidence="1">Uncharacterized protein</fullName>
    </submittedName>
</protein>
<dbReference type="AlphaFoldDB" id="A0A1H5XS48"/>
<reference evidence="1 2" key="1">
    <citation type="submission" date="2016-10" db="EMBL/GenBank/DDBJ databases">
        <authorList>
            <person name="de Groot N.N."/>
        </authorList>
    </citation>
    <scope>NUCLEOTIDE SEQUENCE [LARGE SCALE GENOMIC DNA]</scope>
    <source>
        <strain evidence="1 2">AR32</strain>
    </source>
</reference>
<organism evidence="1 2">
    <name type="scientific">Xylanibacter ruminicola</name>
    <name type="common">Prevotella ruminicola</name>
    <dbReference type="NCBI Taxonomy" id="839"/>
    <lineage>
        <taxon>Bacteria</taxon>
        <taxon>Pseudomonadati</taxon>
        <taxon>Bacteroidota</taxon>
        <taxon>Bacteroidia</taxon>
        <taxon>Bacteroidales</taxon>
        <taxon>Prevotellaceae</taxon>
        <taxon>Xylanibacter</taxon>
    </lineage>
</organism>
<name>A0A1H5XS48_XYLRU</name>
<evidence type="ECO:0000313" key="2">
    <source>
        <dbReference type="Proteomes" id="UP000236735"/>
    </source>
</evidence>
<evidence type="ECO:0000313" key="1">
    <source>
        <dbReference type="EMBL" id="SEG14508.1"/>
    </source>
</evidence>
<gene>
    <name evidence="1" type="ORF">SAMN05216354_0106</name>
</gene>
<dbReference type="EMBL" id="FNUV01000013">
    <property type="protein sequence ID" value="SEG14508.1"/>
    <property type="molecule type" value="Genomic_DNA"/>
</dbReference>